<keyword evidence="2" id="KW-1133">Transmembrane helix</keyword>
<dbReference type="Proteomes" id="UP001361570">
    <property type="component" value="Unassembled WGS sequence"/>
</dbReference>
<feature type="transmembrane region" description="Helical" evidence="2">
    <location>
        <begin position="216"/>
        <end position="237"/>
    </location>
</feature>
<evidence type="ECO:0008006" key="5">
    <source>
        <dbReference type="Google" id="ProtNLM"/>
    </source>
</evidence>
<feature type="transmembrane region" description="Helical" evidence="2">
    <location>
        <begin position="252"/>
        <end position="271"/>
    </location>
</feature>
<protein>
    <recommendedName>
        <fullName evidence="5">DUF2975 domain-containing protein</fullName>
    </recommendedName>
</protein>
<reference evidence="3 4" key="1">
    <citation type="submission" date="2024-03" db="EMBL/GenBank/DDBJ databases">
        <title>Draft genome sequence of Klenkia sp. LSe6-5.</title>
        <authorList>
            <person name="Duangmal K."/>
            <person name="Chantavorakit T."/>
        </authorList>
    </citation>
    <scope>NUCLEOTIDE SEQUENCE [LARGE SCALE GENOMIC DNA]</scope>
    <source>
        <strain evidence="3 4">LSe6-5</strain>
    </source>
</reference>
<feature type="transmembrane region" description="Helical" evidence="2">
    <location>
        <begin position="136"/>
        <end position="160"/>
    </location>
</feature>
<evidence type="ECO:0000256" key="2">
    <source>
        <dbReference type="SAM" id="Phobius"/>
    </source>
</evidence>
<proteinExistence type="predicted"/>
<sequence>MSEHQDDQGRSGTSPYGQASSEPTSAPTSEPTSEPTSWGGQDAQQSSYGSQGGYQQDGYQPTAYQQSGYDQAGYPTAAYPQGGYQPTAYQQGGYQPTAYQQGGYQQGSYQQGGYAQPYGYGPAAPAKPGAVITSAVLGFVFGAFGVLVSGALLIFVAFAVGAGARAFDDLEDVAPGLGSVVGAAAGIGLVVALLALAWTVITIWGSVRALTGRSRVMLIVAGSISIAVTGIGLVGNLSNVGDEFGSTSGGDVVLSLLFFAAAVAIVVLLCLKQSVQFFAAHRALRGR</sequence>
<feature type="transmembrane region" description="Helical" evidence="2">
    <location>
        <begin position="180"/>
        <end position="204"/>
    </location>
</feature>
<accession>A0ABU8E128</accession>
<evidence type="ECO:0000256" key="1">
    <source>
        <dbReference type="SAM" id="MobiDB-lite"/>
    </source>
</evidence>
<comment type="caution">
    <text evidence="3">The sequence shown here is derived from an EMBL/GenBank/DDBJ whole genome shotgun (WGS) entry which is preliminary data.</text>
</comment>
<dbReference type="RefSeq" id="WP_336405913.1">
    <property type="nucleotide sequence ID" value="NZ_JBAPLU010000026.1"/>
</dbReference>
<keyword evidence="2" id="KW-0812">Transmembrane</keyword>
<feature type="compositionally biased region" description="Low complexity" evidence="1">
    <location>
        <begin position="19"/>
        <end position="60"/>
    </location>
</feature>
<dbReference type="EMBL" id="JBAPLU010000026">
    <property type="protein sequence ID" value="MEI4273798.1"/>
    <property type="molecule type" value="Genomic_DNA"/>
</dbReference>
<name>A0ABU8E128_9ACTN</name>
<evidence type="ECO:0000313" key="3">
    <source>
        <dbReference type="EMBL" id="MEI4273798.1"/>
    </source>
</evidence>
<evidence type="ECO:0000313" key="4">
    <source>
        <dbReference type="Proteomes" id="UP001361570"/>
    </source>
</evidence>
<feature type="region of interest" description="Disordered" evidence="1">
    <location>
        <begin position="1"/>
        <end position="67"/>
    </location>
</feature>
<keyword evidence="4" id="KW-1185">Reference proteome</keyword>
<keyword evidence="2" id="KW-0472">Membrane</keyword>
<gene>
    <name evidence="3" type="ORF">TEK04_18920</name>
</gene>
<organism evidence="3 4">
    <name type="scientific">Klenkia sesuvii</name>
    <dbReference type="NCBI Taxonomy" id="3103137"/>
    <lineage>
        <taxon>Bacteria</taxon>
        <taxon>Bacillati</taxon>
        <taxon>Actinomycetota</taxon>
        <taxon>Actinomycetes</taxon>
        <taxon>Geodermatophilales</taxon>
        <taxon>Geodermatophilaceae</taxon>
        <taxon>Klenkia</taxon>
    </lineage>
</organism>